<dbReference type="PROSITE" id="PS50943">
    <property type="entry name" value="HTH_CROC1"/>
    <property type="match status" value="1"/>
</dbReference>
<organism evidence="3 4">
    <name type="scientific">Pseudoduganella namucuonensis</name>
    <dbReference type="NCBI Taxonomy" id="1035707"/>
    <lineage>
        <taxon>Bacteria</taxon>
        <taxon>Pseudomonadati</taxon>
        <taxon>Pseudomonadota</taxon>
        <taxon>Betaproteobacteria</taxon>
        <taxon>Burkholderiales</taxon>
        <taxon>Oxalobacteraceae</taxon>
        <taxon>Telluria group</taxon>
        <taxon>Pseudoduganella</taxon>
    </lineage>
</organism>
<reference evidence="4" key="1">
    <citation type="submission" date="2016-10" db="EMBL/GenBank/DDBJ databases">
        <authorList>
            <person name="Varghese N."/>
            <person name="Submissions S."/>
        </authorList>
    </citation>
    <scope>NUCLEOTIDE SEQUENCE [LARGE SCALE GENOMIC DNA]</scope>
    <source>
        <strain evidence="4">CGMCC 1.11014</strain>
    </source>
</reference>
<keyword evidence="1" id="KW-0472">Membrane</keyword>
<gene>
    <name evidence="3" type="ORF">SAMN05216552_102742</name>
</gene>
<keyword evidence="1" id="KW-0812">Transmembrane</keyword>
<sequence>MDDEMKINAKAVRRMRTDRAWSQEQLAEITDVSLRTIQRVEADGSASRETKMALAAAFKIHVRDLSEPDAGARETEMPAPSPAGTVPRRYGVAGLISFLAFIAAGSAMWFPSEHIPLSVINLACMVAIATALYSGFGWYFSGRIALATPARRTAQFGFIFGAVALLFSSFSASPRAAASLYLQMTLFACAIRFVVDWHFSRRRRVEP</sequence>
<dbReference type="RefSeq" id="WP_093558116.1">
    <property type="nucleotide sequence ID" value="NZ_FPBO01000027.1"/>
</dbReference>
<evidence type="ECO:0000256" key="1">
    <source>
        <dbReference type="SAM" id="Phobius"/>
    </source>
</evidence>
<feature type="transmembrane region" description="Helical" evidence="1">
    <location>
        <begin position="153"/>
        <end position="172"/>
    </location>
</feature>
<dbReference type="SMART" id="SM00530">
    <property type="entry name" value="HTH_XRE"/>
    <property type="match status" value="1"/>
</dbReference>
<evidence type="ECO:0000313" key="3">
    <source>
        <dbReference type="EMBL" id="SFV07803.1"/>
    </source>
</evidence>
<dbReference type="Proteomes" id="UP000199391">
    <property type="component" value="Unassembled WGS sequence"/>
</dbReference>
<name>A0A1I7LDP8_9BURK</name>
<feature type="transmembrane region" description="Helical" evidence="1">
    <location>
        <begin position="90"/>
        <end position="109"/>
    </location>
</feature>
<dbReference type="STRING" id="1035707.SAMN05216552_102742"/>
<feature type="transmembrane region" description="Helical" evidence="1">
    <location>
        <begin position="178"/>
        <end position="195"/>
    </location>
</feature>
<keyword evidence="4" id="KW-1185">Reference proteome</keyword>
<dbReference type="InterPro" id="IPR010982">
    <property type="entry name" value="Lambda_DNA-bd_dom_sf"/>
</dbReference>
<dbReference type="InterPro" id="IPR001387">
    <property type="entry name" value="Cro/C1-type_HTH"/>
</dbReference>
<accession>A0A1I7LDP8</accession>
<dbReference type="Gene3D" id="1.10.260.40">
    <property type="entry name" value="lambda repressor-like DNA-binding domains"/>
    <property type="match status" value="1"/>
</dbReference>
<dbReference type="SUPFAM" id="SSF47413">
    <property type="entry name" value="lambda repressor-like DNA-binding domains"/>
    <property type="match status" value="1"/>
</dbReference>
<dbReference type="CDD" id="cd00093">
    <property type="entry name" value="HTH_XRE"/>
    <property type="match status" value="1"/>
</dbReference>
<protein>
    <submittedName>
        <fullName evidence="3">DNA-binding transcriptional regulator, XRE-family HTH domain</fullName>
    </submittedName>
</protein>
<dbReference type="Pfam" id="PF01381">
    <property type="entry name" value="HTH_3"/>
    <property type="match status" value="1"/>
</dbReference>
<feature type="transmembrane region" description="Helical" evidence="1">
    <location>
        <begin position="115"/>
        <end position="141"/>
    </location>
</feature>
<evidence type="ECO:0000259" key="2">
    <source>
        <dbReference type="PROSITE" id="PS50943"/>
    </source>
</evidence>
<proteinExistence type="predicted"/>
<keyword evidence="3" id="KW-0238">DNA-binding</keyword>
<dbReference type="AlphaFoldDB" id="A0A1I7LDP8"/>
<dbReference type="EMBL" id="FPBO01000027">
    <property type="protein sequence ID" value="SFV07803.1"/>
    <property type="molecule type" value="Genomic_DNA"/>
</dbReference>
<keyword evidence="1" id="KW-1133">Transmembrane helix</keyword>
<dbReference type="GO" id="GO:0003677">
    <property type="term" value="F:DNA binding"/>
    <property type="evidence" value="ECO:0007669"/>
    <property type="project" value="UniProtKB-KW"/>
</dbReference>
<feature type="domain" description="HTH cro/C1-type" evidence="2">
    <location>
        <begin position="12"/>
        <end position="65"/>
    </location>
</feature>
<dbReference type="OrthoDB" id="8527856at2"/>
<evidence type="ECO:0000313" key="4">
    <source>
        <dbReference type="Proteomes" id="UP000199391"/>
    </source>
</evidence>